<evidence type="ECO:0000313" key="1">
    <source>
        <dbReference type="EMBL" id="KAG5530934.1"/>
    </source>
</evidence>
<organism evidence="1 2">
    <name type="scientific">Rhododendron griersonianum</name>
    <dbReference type="NCBI Taxonomy" id="479676"/>
    <lineage>
        <taxon>Eukaryota</taxon>
        <taxon>Viridiplantae</taxon>
        <taxon>Streptophyta</taxon>
        <taxon>Embryophyta</taxon>
        <taxon>Tracheophyta</taxon>
        <taxon>Spermatophyta</taxon>
        <taxon>Magnoliopsida</taxon>
        <taxon>eudicotyledons</taxon>
        <taxon>Gunneridae</taxon>
        <taxon>Pentapetalae</taxon>
        <taxon>asterids</taxon>
        <taxon>Ericales</taxon>
        <taxon>Ericaceae</taxon>
        <taxon>Ericoideae</taxon>
        <taxon>Rhodoreae</taxon>
        <taxon>Rhododendron</taxon>
    </lineage>
</organism>
<proteinExistence type="predicted"/>
<dbReference type="Proteomes" id="UP000823749">
    <property type="component" value="Chromosome 9"/>
</dbReference>
<name>A0AAV6ITX0_9ERIC</name>
<gene>
    <name evidence="1" type="ORF">RHGRI_025770</name>
</gene>
<dbReference type="AlphaFoldDB" id="A0AAV6ITX0"/>
<reference evidence="1" key="1">
    <citation type="submission" date="2020-08" db="EMBL/GenBank/DDBJ databases">
        <title>Plant Genome Project.</title>
        <authorList>
            <person name="Zhang R.-G."/>
        </authorList>
    </citation>
    <scope>NUCLEOTIDE SEQUENCE</scope>
    <source>
        <strain evidence="1">WSP0</strain>
        <tissue evidence="1">Leaf</tissue>
    </source>
</reference>
<protein>
    <submittedName>
        <fullName evidence="1">Uncharacterized protein</fullName>
    </submittedName>
</protein>
<keyword evidence="2" id="KW-1185">Reference proteome</keyword>
<comment type="caution">
    <text evidence="1">The sequence shown here is derived from an EMBL/GenBank/DDBJ whole genome shotgun (WGS) entry which is preliminary data.</text>
</comment>
<dbReference type="EMBL" id="JACTNZ010000009">
    <property type="protein sequence ID" value="KAG5530934.1"/>
    <property type="molecule type" value="Genomic_DNA"/>
</dbReference>
<sequence>MKPSLSQFLTRSHRFAMKPSQCQGFYTRPSPSSLSRPLGSPSLSLSLVITPGTQSSSAAVLRLGISLSLSPPVCLSLQNVVVVG</sequence>
<accession>A0AAV6ITX0</accession>
<evidence type="ECO:0000313" key="2">
    <source>
        <dbReference type="Proteomes" id="UP000823749"/>
    </source>
</evidence>